<dbReference type="OrthoDB" id="10573148at2759"/>
<dbReference type="EMBL" id="MKGL01000458">
    <property type="protein sequence ID" value="RNE98496.1"/>
    <property type="molecule type" value="Genomic_DNA"/>
</dbReference>
<sequence length="196" mass="21135">MHGPEMLVGQLKGLVWSTVVILTLLLTLCFCYSKYCARRRIERRRAALLRRREQEEDQLRLRRLEEIRQGLLYLMLYSEGPQAAATSIPTADPAVGDNRSPATGPLTGIPLASATAAVLHPSTATSGGSDADETTPHRSRQTSHAEEDSVFLYGTAEYLQRPPTAEHDSNTEAIGGAVESPSGVCSADAAGMGVKK</sequence>
<evidence type="ECO:0000256" key="1">
    <source>
        <dbReference type="SAM" id="MobiDB-lite"/>
    </source>
</evidence>
<keyword evidence="2" id="KW-0472">Membrane</keyword>
<gene>
    <name evidence="3" type="ORF">TraAM80_08858</name>
</gene>
<dbReference type="Proteomes" id="UP000283634">
    <property type="component" value="Unassembled WGS sequence"/>
</dbReference>
<proteinExistence type="predicted"/>
<name>A0A3R7K0K7_TRYRA</name>
<evidence type="ECO:0000313" key="3">
    <source>
        <dbReference type="EMBL" id="RNE98496.1"/>
    </source>
</evidence>
<protein>
    <submittedName>
        <fullName evidence="3">Uncharacterized protein</fullName>
    </submittedName>
</protein>
<keyword evidence="4" id="KW-1185">Reference proteome</keyword>
<evidence type="ECO:0000313" key="4">
    <source>
        <dbReference type="Proteomes" id="UP000283634"/>
    </source>
</evidence>
<dbReference type="AlphaFoldDB" id="A0A3R7K0K7"/>
<feature type="transmembrane region" description="Helical" evidence="2">
    <location>
        <begin position="14"/>
        <end position="35"/>
    </location>
</feature>
<reference evidence="3 4" key="1">
    <citation type="journal article" date="2018" name="BMC Genomics">
        <title>Genomic comparison of Trypanosoma conorhini and Trypanosoma rangeli to Trypanosoma cruzi strains of high and low virulence.</title>
        <authorList>
            <person name="Bradwell K.R."/>
            <person name="Koparde V.N."/>
            <person name="Matveyev A.V."/>
            <person name="Serrano M.G."/>
            <person name="Alves J.M."/>
            <person name="Parikh H."/>
            <person name="Huang B."/>
            <person name="Lee V."/>
            <person name="Espinosa-Alvarez O."/>
            <person name="Ortiz P.A."/>
            <person name="Costa-Martins A.G."/>
            <person name="Teixeira M.M."/>
            <person name="Buck G.A."/>
        </authorList>
    </citation>
    <scope>NUCLEOTIDE SEQUENCE [LARGE SCALE GENOMIC DNA]</scope>
    <source>
        <strain evidence="3 4">AM80</strain>
    </source>
</reference>
<keyword evidence="2" id="KW-0812">Transmembrane</keyword>
<evidence type="ECO:0000256" key="2">
    <source>
        <dbReference type="SAM" id="Phobius"/>
    </source>
</evidence>
<organism evidence="3 4">
    <name type="scientific">Trypanosoma rangeli</name>
    <dbReference type="NCBI Taxonomy" id="5698"/>
    <lineage>
        <taxon>Eukaryota</taxon>
        <taxon>Discoba</taxon>
        <taxon>Euglenozoa</taxon>
        <taxon>Kinetoplastea</taxon>
        <taxon>Metakinetoplastina</taxon>
        <taxon>Trypanosomatida</taxon>
        <taxon>Trypanosomatidae</taxon>
        <taxon>Trypanosoma</taxon>
        <taxon>Herpetosoma</taxon>
    </lineage>
</organism>
<accession>A0A3R7K0K7</accession>
<dbReference type="GeneID" id="40332791"/>
<comment type="caution">
    <text evidence="3">The sequence shown here is derived from an EMBL/GenBank/DDBJ whole genome shotgun (WGS) entry which is preliminary data.</text>
</comment>
<dbReference type="RefSeq" id="XP_029234669.1">
    <property type="nucleotide sequence ID" value="XM_029385583.1"/>
</dbReference>
<feature type="region of interest" description="Disordered" evidence="1">
    <location>
        <begin position="121"/>
        <end position="196"/>
    </location>
</feature>
<keyword evidence="2" id="KW-1133">Transmembrane helix</keyword>